<reference evidence="1" key="1">
    <citation type="journal article" date="2020" name="Stud. Mycol.">
        <title>101 Dothideomycetes genomes: a test case for predicting lifestyles and emergence of pathogens.</title>
        <authorList>
            <person name="Haridas S."/>
            <person name="Albert R."/>
            <person name="Binder M."/>
            <person name="Bloem J."/>
            <person name="Labutti K."/>
            <person name="Salamov A."/>
            <person name="Andreopoulos B."/>
            <person name="Baker S."/>
            <person name="Barry K."/>
            <person name="Bills G."/>
            <person name="Bluhm B."/>
            <person name="Cannon C."/>
            <person name="Castanera R."/>
            <person name="Culley D."/>
            <person name="Daum C."/>
            <person name="Ezra D."/>
            <person name="Gonzalez J."/>
            <person name="Henrissat B."/>
            <person name="Kuo A."/>
            <person name="Liang C."/>
            <person name="Lipzen A."/>
            <person name="Lutzoni F."/>
            <person name="Magnuson J."/>
            <person name="Mondo S."/>
            <person name="Nolan M."/>
            <person name="Ohm R."/>
            <person name="Pangilinan J."/>
            <person name="Park H.-J."/>
            <person name="Ramirez L."/>
            <person name="Alfaro M."/>
            <person name="Sun H."/>
            <person name="Tritt A."/>
            <person name="Yoshinaga Y."/>
            <person name="Zwiers L.-H."/>
            <person name="Turgeon B."/>
            <person name="Goodwin S."/>
            <person name="Spatafora J."/>
            <person name="Crous P."/>
            <person name="Grigoriev I."/>
        </authorList>
    </citation>
    <scope>NUCLEOTIDE SEQUENCE</scope>
    <source>
        <strain evidence="1">CBS 175.79</strain>
    </source>
</reference>
<name>A0A6A5XJS5_9PLEO</name>
<dbReference type="Proteomes" id="UP000799778">
    <property type="component" value="Unassembled WGS sequence"/>
</dbReference>
<sequence length="159" mass="18775">MSIAKRNPLLAEKIKQMRLNIAPIVHIYTGQCPPEFPSTLLELFLLTEDELDSMAHFYAQIYPDETTNLYPQVMDFNQPYLSRPTEGDDLPDSCRMTSYERLRVKMRIFARFIGMRGAETPRWEYERQMDIIVARIEHEVQEEQRAMSTKSYRGLTMYP</sequence>
<evidence type="ECO:0000313" key="1">
    <source>
        <dbReference type="EMBL" id="KAF2013203.1"/>
    </source>
</evidence>
<accession>A0A6A5XJS5</accession>
<keyword evidence="2" id="KW-1185">Reference proteome</keyword>
<gene>
    <name evidence="1" type="ORF">BU24DRAFT_232056</name>
</gene>
<protein>
    <submittedName>
        <fullName evidence="1">Uncharacterized protein</fullName>
    </submittedName>
</protein>
<evidence type="ECO:0000313" key="2">
    <source>
        <dbReference type="Proteomes" id="UP000799778"/>
    </source>
</evidence>
<proteinExistence type="predicted"/>
<dbReference type="AlphaFoldDB" id="A0A6A5XJS5"/>
<dbReference type="RefSeq" id="XP_033381542.1">
    <property type="nucleotide sequence ID" value="XM_033522190.1"/>
</dbReference>
<dbReference type="EMBL" id="ML978071">
    <property type="protein sequence ID" value="KAF2013203.1"/>
    <property type="molecule type" value="Genomic_DNA"/>
</dbReference>
<organism evidence="1 2">
    <name type="scientific">Aaosphaeria arxii CBS 175.79</name>
    <dbReference type="NCBI Taxonomy" id="1450172"/>
    <lineage>
        <taxon>Eukaryota</taxon>
        <taxon>Fungi</taxon>
        <taxon>Dikarya</taxon>
        <taxon>Ascomycota</taxon>
        <taxon>Pezizomycotina</taxon>
        <taxon>Dothideomycetes</taxon>
        <taxon>Pleosporomycetidae</taxon>
        <taxon>Pleosporales</taxon>
        <taxon>Pleosporales incertae sedis</taxon>
        <taxon>Aaosphaeria</taxon>
    </lineage>
</organism>
<dbReference type="OrthoDB" id="4156665at2759"/>
<dbReference type="GeneID" id="54279587"/>